<organism evidence="1 2">
    <name type="scientific">Magnetospirillum aberrantis SpK</name>
    <dbReference type="NCBI Taxonomy" id="908842"/>
    <lineage>
        <taxon>Bacteria</taxon>
        <taxon>Pseudomonadati</taxon>
        <taxon>Pseudomonadota</taxon>
        <taxon>Alphaproteobacteria</taxon>
        <taxon>Rhodospirillales</taxon>
        <taxon>Rhodospirillaceae</taxon>
        <taxon>Magnetospirillum</taxon>
    </lineage>
</organism>
<dbReference type="Proteomes" id="UP000480684">
    <property type="component" value="Unassembled WGS sequence"/>
</dbReference>
<evidence type="ECO:0000313" key="1">
    <source>
        <dbReference type="EMBL" id="NFV80039.1"/>
    </source>
</evidence>
<evidence type="ECO:0000313" key="2">
    <source>
        <dbReference type="Proteomes" id="UP000480684"/>
    </source>
</evidence>
<protein>
    <submittedName>
        <fullName evidence="1">Uncharacterized protein</fullName>
    </submittedName>
</protein>
<dbReference type="EMBL" id="JAAIYP010000034">
    <property type="protein sequence ID" value="NFV80039.1"/>
    <property type="molecule type" value="Genomic_DNA"/>
</dbReference>
<dbReference type="AlphaFoldDB" id="A0A7C9QTZ6"/>
<comment type="caution">
    <text evidence="1">The sequence shown here is derived from an EMBL/GenBank/DDBJ whole genome shotgun (WGS) entry which is preliminary data.</text>
</comment>
<gene>
    <name evidence="1" type="ORF">G4223_07945</name>
</gene>
<reference evidence="1 2" key="1">
    <citation type="submission" date="2020-02" db="EMBL/GenBank/DDBJ databases">
        <authorList>
            <person name="Dziuba M."/>
            <person name="Kuznetsov B."/>
            <person name="Mardanov A."/>
            <person name="Ravin N."/>
            <person name="Grouzdev D."/>
        </authorList>
    </citation>
    <scope>NUCLEOTIDE SEQUENCE [LARGE SCALE GENOMIC DNA]</scope>
    <source>
        <strain evidence="1 2">SpK</strain>
    </source>
</reference>
<proteinExistence type="predicted"/>
<accession>A0A7C9QTZ6</accession>
<sequence length="131" mass="14433">MDDPVRFIRSIANGSLSLECGDWRITRDGCSQPLARALLDDIDLLLSETSDAGERVAQLEAELSSAKDAEVQARAGRRAAWEEAERYRAERDSLRHLLAETAVPALEIADELDRLAVANAIRAQMGSRRDA</sequence>
<dbReference type="RefSeq" id="WP_163677439.1">
    <property type="nucleotide sequence ID" value="NZ_JAAIYP010000034.1"/>
</dbReference>
<keyword evidence="2" id="KW-1185">Reference proteome</keyword>
<name>A0A7C9QTZ6_9PROT</name>